<dbReference type="EMBL" id="LYCR01000106">
    <property type="protein sequence ID" value="OGM41667.1"/>
    <property type="molecule type" value="Genomic_DNA"/>
</dbReference>
<reference evidence="2 3" key="1">
    <citation type="journal article" date="2016" name="Genome Biol. Evol.">
        <title>Draft genome sequence of an aflatoxigenic Aspergillus species, A. bombycis.</title>
        <authorList>
            <person name="Moore G.G."/>
            <person name="Mack B.M."/>
            <person name="Beltz S.B."/>
            <person name="Gilbert M.K."/>
        </authorList>
    </citation>
    <scope>NUCLEOTIDE SEQUENCE [LARGE SCALE GENOMIC DNA]</scope>
    <source>
        <strain evidence="3">NRRL 26010</strain>
    </source>
</reference>
<dbReference type="AlphaFoldDB" id="A0A1F7ZQH3"/>
<proteinExistence type="predicted"/>
<protein>
    <recommendedName>
        <fullName evidence="4">Reverse transcriptase domain-containing protein</fullName>
    </recommendedName>
</protein>
<dbReference type="PANTHER" id="PTHR37015">
    <property type="entry name" value="REVERSE TRANSCRIPTASE DOMAIN-CONTAINING PROTEIN"/>
    <property type="match status" value="1"/>
</dbReference>
<name>A0A1F7ZQH3_9EURO</name>
<evidence type="ECO:0000313" key="2">
    <source>
        <dbReference type="EMBL" id="OGM41667.1"/>
    </source>
</evidence>
<organism evidence="2 3">
    <name type="scientific">Aspergillus bombycis</name>
    <dbReference type="NCBI Taxonomy" id="109264"/>
    <lineage>
        <taxon>Eukaryota</taxon>
        <taxon>Fungi</taxon>
        <taxon>Dikarya</taxon>
        <taxon>Ascomycota</taxon>
        <taxon>Pezizomycotina</taxon>
        <taxon>Eurotiomycetes</taxon>
        <taxon>Eurotiomycetidae</taxon>
        <taxon>Eurotiales</taxon>
        <taxon>Aspergillaceae</taxon>
        <taxon>Aspergillus</taxon>
    </lineage>
</organism>
<dbReference type="OrthoDB" id="74545at2759"/>
<keyword evidence="3" id="KW-1185">Reference proteome</keyword>
<dbReference type="RefSeq" id="XP_022385384.1">
    <property type="nucleotide sequence ID" value="XM_022537081.1"/>
</dbReference>
<evidence type="ECO:0000313" key="3">
    <source>
        <dbReference type="Proteomes" id="UP000179179"/>
    </source>
</evidence>
<evidence type="ECO:0000256" key="1">
    <source>
        <dbReference type="SAM" id="MobiDB-lite"/>
    </source>
</evidence>
<dbReference type="Proteomes" id="UP000179179">
    <property type="component" value="Unassembled WGS sequence"/>
</dbReference>
<gene>
    <name evidence="2" type="ORF">ABOM_009953</name>
</gene>
<dbReference type="STRING" id="109264.A0A1F7ZQH3"/>
<dbReference type="PANTHER" id="PTHR37015:SF2">
    <property type="entry name" value="REVERSE TRANSCRIPTASE DOMAIN-CONTAINING PROTEIN"/>
    <property type="match status" value="1"/>
</dbReference>
<dbReference type="GeneID" id="34453343"/>
<dbReference type="CDD" id="cd01709">
    <property type="entry name" value="RT_like_1"/>
    <property type="match status" value="1"/>
</dbReference>
<feature type="compositionally biased region" description="Acidic residues" evidence="1">
    <location>
        <begin position="441"/>
        <end position="470"/>
    </location>
</feature>
<sequence length="971" mass="111446">MASATSQLSQTLQDITHAKLGELSRKQEIFLDHKATTLQTAQALDSPIERLSALSDGLKTCFGIPVVNGRMIRGLTSNHRRLEITLANIDRFLKQVQYDPSISPSTMERWQQSLLSNLDMQTRKYEFATLFGQLTMEWLSTKKSPLPDDDVSMSEEPEQIPGAEKLESRKQWEDVVFTPLELDTDGIKLLLSELFHSPSKNAKDVRIAFEGLRSKVQRLEESLAYSRQISVRTLRWTISGLIASDLLTEEKRTVLKDFLNNEIILDELSDVLNMRMMALDAWSWGTEVPVEQRRQLNGTYNIYMHEDLIQAIFLQYLGVKWSVVFKDAFTEFRKTSGVWKSPTDNIPAMDKSRREFFLGHGSSKGAVQTTREQIYHKGYFVSQLLDYEQQDRSITQGEEEADFAQFAPAQRPPLPARKRTMQRAQITSRMKRRAFGATNFYEEEAGIDDDDDEDDDDDDTDGDADEDDGNEILNPKNPIEAKQNLLHLLTTDILIKTRLEGGLTCFRSKYESLNPNLSHTAIHAVLELFGVSEKWLGFFQRFLKAPLKFIDDPHAEPRQRQRGTPGAHVLSDVFGETILFCLDFMINQRTEGELLWRVHDDFWFWSSNHQTCVATWNAIQRFNKTMGITLDPAKTGSAHIVHKDTTSSTGLDPALPAGQIRWGMLYLNPESGRFEIDQQMVDSHVEDLNRQLKEQVKSVFGWIQAWNSYATTFFTSNFGKPANCFGRQHVDMMLATHERIQRRVFSLDAEGGKSDVSVIQFLRDIICSRFNVASVPDGYFFLPIELGGLELSSPFIHLVGLRDSVLSDPTTVLDKFLDNERDAYAAAKLRYEKRLNNNQHITAHNQGFVPADAHTFMSFEEYIRYRELLGYGYTGELKEVYDTLLQRPRQQYIECDRTGAVFRELKQLSGHQNVRGIQRNWRDMDAYWKWVTQLYGQEIIDRFGGFNIVDPGLLPIGMVSLFRSGRIQWQE</sequence>
<feature type="region of interest" description="Disordered" evidence="1">
    <location>
        <begin position="441"/>
        <end position="477"/>
    </location>
</feature>
<comment type="caution">
    <text evidence="2">The sequence shown here is derived from an EMBL/GenBank/DDBJ whole genome shotgun (WGS) entry which is preliminary data.</text>
</comment>
<accession>A0A1F7ZQH3</accession>
<evidence type="ECO:0008006" key="4">
    <source>
        <dbReference type="Google" id="ProtNLM"/>
    </source>
</evidence>
<feature type="region of interest" description="Disordered" evidence="1">
    <location>
        <begin position="399"/>
        <end position="429"/>
    </location>
</feature>